<keyword evidence="6" id="KW-0735">Signal-anchor</keyword>
<dbReference type="Pfam" id="PF17039">
    <property type="entry name" value="Glyco_tran_10_N"/>
    <property type="match status" value="1"/>
</dbReference>
<dbReference type="UniPathway" id="UPA00378"/>
<evidence type="ECO:0000256" key="4">
    <source>
        <dbReference type="ARBA" id="ARBA00022679"/>
    </source>
</evidence>
<dbReference type="GO" id="GO:0032580">
    <property type="term" value="C:Golgi cisterna membrane"/>
    <property type="evidence" value="ECO:0007669"/>
    <property type="project" value="UniProtKB-SubCell"/>
</dbReference>
<dbReference type="PANTHER" id="PTHR11929">
    <property type="entry name" value="ALPHA- 1,3 -FUCOSYLTRANSFERASE"/>
    <property type="match status" value="1"/>
</dbReference>
<comment type="similarity">
    <text evidence="2 11">Belongs to the glycosyltransferase 10 family.</text>
</comment>
<dbReference type="CTD" id="497619"/>
<evidence type="ECO:0000256" key="1">
    <source>
        <dbReference type="ARBA" id="ARBA00004922"/>
    </source>
</evidence>
<keyword evidence="5 11" id="KW-0812">Transmembrane</keyword>
<dbReference type="PANTHER" id="PTHR11929:SF194">
    <property type="entry name" value="ALPHA-(1,3)-FUCOSYLTRANSFERASE 10"/>
    <property type="match status" value="1"/>
</dbReference>
<dbReference type="InterPro" id="IPR031481">
    <property type="entry name" value="Glyco_tran_10_N"/>
</dbReference>
<feature type="domain" description="Fucosyltransferase C-terminal" evidence="12">
    <location>
        <begin position="215"/>
        <end position="403"/>
    </location>
</feature>
<evidence type="ECO:0000256" key="5">
    <source>
        <dbReference type="ARBA" id="ARBA00022692"/>
    </source>
</evidence>
<keyword evidence="15" id="KW-1185">Reference proteome</keyword>
<dbReference type="Pfam" id="PF00852">
    <property type="entry name" value="Glyco_transf_10"/>
    <property type="match status" value="1"/>
</dbReference>
<dbReference type="Gene3D" id="3.40.50.11660">
    <property type="entry name" value="Glycosyl transferase family 10, C-terminal domain"/>
    <property type="match status" value="1"/>
</dbReference>
<dbReference type="InterPro" id="IPR001503">
    <property type="entry name" value="Glyco_trans_10"/>
</dbReference>
<comment type="subcellular location">
    <subcellularLocation>
        <location evidence="10">Endomembrane system</location>
        <topology evidence="10">Single-pass type II membrane protein</topology>
    </subcellularLocation>
    <subcellularLocation>
        <location evidence="11">Golgi apparatus</location>
        <location evidence="11">Golgi stack membrane</location>
        <topology evidence="11">Single-pass type II membrane protein</topology>
    </subcellularLocation>
</comment>
<accession>A0A7M7NDB7</accession>
<dbReference type="OMA" id="IRQLDYD"/>
<evidence type="ECO:0000313" key="15">
    <source>
        <dbReference type="Proteomes" id="UP000007110"/>
    </source>
</evidence>
<dbReference type="EnsemblMetazoa" id="XM_030979055">
    <property type="protein sequence ID" value="XP_030834915"/>
    <property type="gene ID" value="LOC592395"/>
</dbReference>
<dbReference type="SUPFAM" id="SSF53756">
    <property type="entry name" value="UDP-Glycosyltransferase/glycogen phosphorylase"/>
    <property type="match status" value="1"/>
</dbReference>
<dbReference type="GeneID" id="592395"/>
<dbReference type="EC" id="2.4.1.-" evidence="11"/>
<evidence type="ECO:0000256" key="10">
    <source>
        <dbReference type="ARBA" id="ARBA00060399"/>
    </source>
</evidence>
<reference evidence="14" key="2">
    <citation type="submission" date="2021-01" db="UniProtKB">
        <authorList>
            <consortium name="EnsemblMetazoa"/>
        </authorList>
    </citation>
    <scope>IDENTIFICATION</scope>
</reference>
<dbReference type="Proteomes" id="UP000007110">
    <property type="component" value="Unassembled WGS sequence"/>
</dbReference>
<dbReference type="InterPro" id="IPR038577">
    <property type="entry name" value="GT10-like_C_sf"/>
</dbReference>
<dbReference type="RefSeq" id="XP_030834915.1">
    <property type="nucleotide sequence ID" value="XM_030979055.1"/>
</dbReference>
<evidence type="ECO:0000256" key="3">
    <source>
        <dbReference type="ARBA" id="ARBA00022676"/>
    </source>
</evidence>
<keyword evidence="7" id="KW-1133">Transmembrane helix</keyword>
<keyword evidence="4 11" id="KW-0808">Transferase</keyword>
<evidence type="ECO:0000256" key="2">
    <source>
        <dbReference type="ARBA" id="ARBA00008919"/>
    </source>
</evidence>
<comment type="pathway">
    <text evidence="1">Protein modification; protein glycosylation.</text>
</comment>
<proteinExistence type="inferred from homology"/>
<keyword evidence="11" id="KW-0333">Golgi apparatus</keyword>
<evidence type="ECO:0000256" key="9">
    <source>
        <dbReference type="ARBA" id="ARBA00023180"/>
    </source>
</evidence>
<evidence type="ECO:0000259" key="13">
    <source>
        <dbReference type="Pfam" id="PF17039"/>
    </source>
</evidence>
<dbReference type="AlphaFoldDB" id="A0A7M7NDB7"/>
<dbReference type="FunFam" id="3.40.50.11660:FF:000002">
    <property type="entry name" value="Alpha-(1,3)-fucosyltransferase"/>
    <property type="match status" value="1"/>
</dbReference>
<keyword evidence="8" id="KW-0472">Membrane</keyword>
<evidence type="ECO:0000256" key="6">
    <source>
        <dbReference type="ARBA" id="ARBA00022968"/>
    </source>
</evidence>
<evidence type="ECO:0000256" key="8">
    <source>
        <dbReference type="ARBA" id="ARBA00023136"/>
    </source>
</evidence>
<reference evidence="15" key="1">
    <citation type="submission" date="2015-02" db="EMBL/GenBank/DDBJ databases">
        <title>Genome sequencing for Strongylocentrotus purpuratus.</title>
        <authorList>
            <person name="Murali S."/>
            <person name="Liu Y."/>
            <person name="Vee V."/>
            <person name="English A."/>
            <person name="Wang M."/>
            <person name="Skinner E."/>
            <person name="Han Y."/>
            <person name="Muzny D.M."/>
            <person name="Worley K.C."/>
            <person name="Gibbs R.A."/>
        </authorList>
    </citation>
    <scope>NUCLEOTIDE SEQUENCE</scope>
</reference>
<dbReference type="FunCoup" id="A0A7M7NDB7">
    <property type="interactions" value="496"/>
</dbReference>
<evidence type="ECO:0000313" key="14">
    <source>
        <dbReference type="EnsemblMetazoa" id="XP_030834915"/>
    </source>
</evidence>
<keyword evidence="9" id="KW-0325">Glycoprotein</keyword>
<sequence>MMTTLLRWKKVKFAIIAVIILFLLSLFCSLQMQAVGWDEEIIYTGDGPFWQMEDVEYGGKQVDMDGHDEHDINHVDASKLTIPHPIIMWWTPFSGERGEVKTCGNDRCFFTIDRHFHHHPNTSAFMFYGTDFKPDDVPVPRKPHHEWALFHEESPKNNYMLTHPECLTLFNHTATFKRNSDFPITTQYLKSLEDLESRKYLKTLEEKKRAGLAPVLYVQSDCNPPSDRDSYVQELMKHIRIDSYGACLHNKDLPQELTNPLTMFKSNFFEIVSKYKFTLAFENALCEDYVTEKLWRPLIAGSVPVYRGSPSVRDWLPDDHSAIVVDDYKSPKELADHLIYLDSNDEAYEKLLNFKKVGATNPHLISTMKNREWGVNDYTRPNFIEGLECLVCNRLHQNLKAKKEGKSEISHIAKPEHYACPRPEAFSAKSRSSIQMYIELHDEHAKRAKALRELVESKTNFTSEQYSALVYKYLTGERH</sequence>
<evidence type="ECO:0000256" key="11">
    <source>
        <dbReference type="RuleBase" id="RU003832"/>
    </source>
</evidence>
<dbReference type="KEGG" id="spu:592395"/>
<dbReference type="InterPro" id="IPR055270">
    <property type="entry name" value="Glyco_tran_10_C"/>
</dbReference>
<keyword evidence="3 11" id="KW-0328">Glycosyltransferase</keyword>
<evidence type="ECO:0000259" key="12">
    <source>
        <dbReference type="Pfam" id="PF00852"/>
    </source>
</evidence>
<feature type="domain" description="Fucosyltransferase N-terminal" evidence="13">
    <location>
        <begin position="86"/>
        <end position="184"/>
    </location>
</feature>
<dbReference type="OrthoDB" id="9993460at2759"/>
<dbReference type="InParanoid" id="A0A7M7NDB7"/>
<dbReference type="GO" id="GO:0046920">
    <property type="term" value="F:alpha-(1-&gt;3)-fucosyltransferase activity"/>
    <property type="evidence" value="ECO:0000318"/>
    <property type="project" value="GO_Central"/>
</dbReference>
<evidence type="ECO:0000256" key="7">
    <source>
        <dbReference type="ARBA" id="ARBA00022989"/>
    </source>
</evidence>
<protein>
    <recommendedName>
        <fullName evidence="11">Fucosyltransferase</fullName>
        <ecNumber evidence="11">2.4.1.-</ecNumber>
    </recommendedName>
</protein>
<name>A0A7M7NDB7_STRPU</name>
<organism evidence="14 15">
    <name type="scientific">Strongylocentrotus purpuratus</name>
    <name type="common">Purple sea urchin</name>
    <dbReference type="NCBI Taxonomy" id="7668"/>
    <lineage>
        <taxon>Eukaryota</taxon>
        <taxon>Metazoa</taxon>
        <taxon>Echinodermata</taxon>
        <taxon>Eleutherozoa</taxon>
        <taxon>Echinozoa</taxon>
        <taxon>Echinoidea</taxon>
        <taxon>Euechinoidea</taxon>
        <taxon>Echinacea</taxon>
        <taxon>Camarodonta</taxon>
        <taxon>Echinidea</taxon>
        <taxon>Strongylocentrotidae</taxon>
        <taxon>Strongylocentrotus</taxon>
    </lineage>
</organism>